<proteinExistence type="predicted"/>
<name>A0A382T5X4_9ZZZZ</name>
<dbReference type="Gene3D" id="3.90.380.10">
    <property type="entry name" value="Naphthalene 1,2-dioxygenase Alpha Subunit, Chain A, domain 1"/>
    <property type="match status" value="1"/>
</dbReference>
<dbReference type="EMBL" id="UINC01133704">
    <property type="protein sequence ID" value="SVD16788.1"/>
    <property type="molecule type" value="Genomic_DNA"/>
</dbReference>
<evidence type="ECO:0008006" key="2">
    <source>
        <dbReference type="Google" id="ProtNLM"/>
    </source>
</evidence>
<sequence>MTTTETLHAVPESRWTTEEAWVGTRRPVLEAHALPADCYSGEAFFAEEQERVFATSWVCVGLHDELDAPG</sequence>
<evidence type="ECO:0000313" key="1">
    <source>
        <dbReference type="EMBL" id="SVD16788.1"/>
    </source>
</evidence>
<gene>
    <name evidence="1" type="ORF">METZ01_LOCUS369642</name>
</gene>
<dbReference type="AlphaFoldDB" id="A0A382T5X4"/>
<accession>A0A382T5X4</accession>
<dbReference type="GO" id="GO:0051537">
    <property type="term" value="F:2 iron, 2 sulfur cluster binding"/>
    <property type="evidence" value="ECO:0007669"/>
    <property type="project" value="InterPro"/>
</dbReference>
<dbReference type="InterPro" id="IPR036922">
    <property type="entry name" value="Rieske_2Fe-2S_sf"/>
</dbReference>
<organism evidence="1">
    <name type="scientific">marine metagenome</name>
    <dbReference type="NCBI Taxonomy" id="408172"/>
    <lineage>
        <taxon>unclassified sequences</taxon>
        <taxon>metagenomes</taxon>
        <taxon>ecological metagenomes</taxon>
    </lineage>
</organism>
<feature type="non-terminal residue" evidence="1">
    <location>
        <position position="70"/>
    </location>
</feature>
<dbReference type="SUPFAM" id="SSF50022">
    <property type="entry name" value="ISP domain"/>
    <property type="match status" value="1"/>
</dbReference>
<dbReference type="Gene3D" id="2.102.10.10">
    <property type="entry name" value="Rieske [2Fe-2S] iron-sulphur domain"/>
    <property type="match status" value="1"/>
</dbReference>
<reference evidence="1" key="1">
    <citation type="submission" date="2018-05" db="EMBL/GenBank/DDBJ databases">
        <authorList>
            <person name="Lanie J.A."/>
            <person name="Ng W.-L."/>
            <person name="Kazmierczak K.M."/>
            <person name="Andrzejewski T.M."/>
            <person name="Davidsen T.M."/>
            <person name="Wayne K.J."/>
            <person name="Tettelin H."/>
            <person name="Glass J.I."/>
            <person name="Rusch D."/>
            <person name="Podicherti R."/>
            <person name="Tsui H.-C.T."/>
            <person name="Winkler M.E."/>
        </authorList>
    </citation>
    <scope>NUCLEOTIDE SEQUENCE</scope>
</reference>
<protein>
    <recommendedName>
        <fullName evidence="2">Rieske domain-containing protein</fullName>
    </recommendedName>
</protein>